<dbReference type="PANTHER" id="PTHR45622:SF70">
    <property type="entry name" value="SECRETION-REGULATING GUANINE NUCLEOTIDE EXCHANGE FACTOR"/>
    <property type="match status" value="1"/>
</dbReference>
<dbReference type="PRINTS" id="PR00633">
    <property type="entry name" value="RCCNDNSATION"/>
</dbReference>
<feature type="repeat" description="RCC1" evidence="2">
    <location>
        <begin position="143"/>
        <end position="197"/>
    </location>
</feature>
<feature type="domain" description="RCC1-like" evidence="4">
    <location>
        <begin position="31"/>
        <end position="385"/>
    </location>
</feature>
<accession>A0AAN8MNI8</accession>
<dbReference type="PANTHER" id="PTHR45622">
    <property type="entry name" value="UBIQUITIN-PROTEIN LIGASE E3A-RELATED"/>
    <property type="match status" value="1"/>
</dbReference>
<gene>
    <name evidence="5" type="ORF">TWF718_002509</name>
</gene>
<feature type="repeat" description="RCC1" evidence="2">
    <location>
        <begin position="295"/>
        <end position="332"/>
    </location>
</feature>
<sequence>MADTAGAPLPTPLPSSVGISRISSSPSTRRIFSFGSNSLGQLGICHVEDVHTPTEVFPPCSPQMNVTTGGNHTFIFSRDSGIAHATGDNTFGQCCVASSITPSGNGSQSITTKFTPILPTSPTARWEAISSGWQFSIFVSSNKSVYSCGNGPRGELGLGPSITTARSLTQIPSFPPPDTTITQIASSVEHTLALLSNGQVYGWGNGRKGQLGILGNGEKYVWGPTKLQLDLPAAFEIAGITAGREFSAFISSDGEAHVIGSDKWGVIKSKPSTKVPEWKAFAAGWGAIYILTVEGKVLAWGRGTHGQLPPEDLPLLDKLAVGSEHAIGVGFDGKLYAWGWGEHGNCGTLNKEQGEVVRWKHEVPLDGIAEGDYKIEGIAAGCATSWVWTTASRDSTI</sequence>
<dbReference type="InterPro" id="IPR051709">
    <property type="entry name" value="Ub-ligase/GTPase-reg"/>
</dbReference>
<keyword evidence="6" id="KW-1185">Reference proteome</keyword>
<dbReference type="GO" id="GO:0016567">
    <property type="term" value="P:protein ubiquitination"/>
    <property type="evidence" value="ECO:0007669"/>
    <property type="project" value="TreeGrafter"/>
</dbReference>
<evidence type="ECO:0000259" key="4">
    <source>
        <dbReference type="Pfam" id="PF25390"/>
    </source>
</evidence>
<evidence type="ECO:0000256" key="1">
    <source>
        <dbReference type="ARBA" id="ARBA00022737"/>
    </source>
</evidence>
<feature type="region of interest" description="Disordered" evidence="3">
    <location>
        <begin position="1"/>
        <end position="22"/>
    </location>
</feature>
<feature type="repeat" description="RCC1" evidence="2">
    <location>
        <begin position="333"/>
        <end position="391"/>
    </location>
</feature>
<dbReference type="GO" id="GO:0005737">
    <property type="term" value="C:cytoplasm"/>
    <property type="evidence" value="ECO:0007669"/>
    <property type="project" value="TreeGrafter"/>
</dbReference>
<proteinExistence type="predicted"/>
<protein>
    <recommendedName>
        <fullName evidence="4">RCC1-like domain-containing protein</fullName>
    </recommendedName>
</protein>
<keyword evidence="1" id="KW-0677">Repeat</keyword>
<dbReference type="InterPro" id="IPR009091">
    <property type="entry name" value="RCC1/BLIP-II"/>
</dbReference>
<feature type="repeat" description="RCC1" evidence="2">
    <location>
        <begin position="29"/>
        <end position="79"/>
    </location>
</feature>
<organism evidence="5 6">
    <name type="scientific">Orbilia javanica</name>
    <dbReference type="NCBI Taxonomy" id="47235"/>
    <lineage>
        <taxon>Eukaryota</taxon>
        <taxon>Fungi</taxon>
        <taxon>Dikarya</taxon>
        <taxon>Ascomycota</taxon>
        <taxon>Pezizomycotina</taxon>
        <taxon>Orbiliomycetes</taxon>
        <taxon>Orbiliales</taxon>
        <taxon>Orbiliaceae</taxon>
        <taxon>Orbilia</taxon>
    </lineage>
</organism>
<dbReference type="SUPFAM" id="SSF50985">
    <property type="entry name" value="RCC1/BLIP-II"/>
    <property type="match status" value="1"/>
</dbReference>
<feature type="repeat" description="RCC1" evidence="2">
    <location>
        <begin position="198"/>
        <end position="253"/>
    </location>
</feature>
<dbReference type="EMBL" id="JAVHNR010000010">
    <property type="protein sequence ID" value="KAK6331972.1"/>
    <property type="molecule type" value="Genomic_DNA"/>
</dbReference>
<dbReference type="Proteomes" id="UP001313282">
    <property type="component" value="Unassembled WGS sequence"/>
</dbReference>
<dbReference type="GO" id="GO:0006511">
    <property type="term" value="P:ubiquitin-dependent protein catabolic process"/>
    <property type="evidence" value="ECO:0007669"/>
    <property type="project" value="TreeGrafter"/>
</dbReference>
<evidence type="ECO:0000313" key="6">
    <source>
        <dbReference type="Proteomes" id="UP001313282"/>
    </source>
</evidence>
<dbReference type="PROSITE" id="PS50012">
    <property type="entry name" value="RCC1_3"/>
    <property type="match status" value="5"/>
</dbReference>
<dbReference type="Gene3D" id="2.130.10.30">
    <property type="entry name" value="Regulator of chromosome condensation 1/beta-lactamase-inhibitor protein II"/>
    <property type="match status" value="3"/>
</dbReference>
<comment type="caution">
    <text evidence="5">The sequence shown here is derived from an EMBL/GenBank/DDBJ whole genome shotgun (WGS) entry which is preliminary data.</text>
</comment>
<evidence type="ECO:0000256" key="2">
    <source>
        <dbReference type="PROSITE-ProRule" id="PRU00235"/>
    </source>
</evidence>
<evidence type="ECO:0000256" key="3">
    <source>
        <dbReference type="SAM" id="MobiDB-lite"/>
    </source>
</evidence>
<dbReference type="Pfam" id="PF25390">
    <property type="entry name" value="WD40_RLD"/>
    <property type="match status" value="1"/>
</dbReference>
<dbReference type="AlphaFoldDB" id="A0AAN8MNI8"/>
<dbReference type="InterPro" id="IPR000408">
    <property type="entry name" value="Reg_chr_condens"/>
</dbReference>
<evidence type="ECO:0000313" key="5">
    <source>
        <dbReference type="EMBL" id="KAK6331972.1"/>
    </source>
</evidence>
<dbReference type="GO" id="GO:0061630">
    <property type="term" value="F:ubiquitin protein ligase activity"/>
    <property type="evidence" value="ECO:0007669"/>
    <property type="project" value="TreeGrafter"/>
</dbReference>
<reference evidence="5 6" key="1">
    <citation type="submission" date="2019-10" db="EMBL/GenBank/DDBJ databases">
        <authorList>
            <person name="Palmer J.M."/>
        </authorList>
    </citation>
    <scope>NUCLEOTIDE SEQUENCE [LARGE SCALE GENOMIC DNA]</scope>
    <source>
        <strain evidence="5 6">TWF718</strain>
    </source>
</reference>
<dbReference type="InterPro" id="IPR058923">
    <property type="entry name" value="RCC1-like_dom"/>
</dbReference>
<name>A0AAN8MNI8_9PEZI</name>